<evidence type="ECO:0000313" key="3">
    <source>
        <dbReference type="Proteomes" id="UP000422736"/>
    </source>
</evidence>
<feature type="region of interest" description="Disordered" evidence="1">
    <location>
        <begin position="252"/>
        <end position="418"/>
    </location>
</feature>
<feature type="compositionally biased region" description="Basic residues" evidence="1">
    <location>
        <begin position="56"/>
        <end position="69"/>
    </location>
</feature>
<organism evidence="2 3">
    <name type="scientific">Kluyveromyces marxianus</name>
    <name type="common">Yeast</name>
    <name type="synonym">Candida kefyr</name>
    <dbReference type="NCBI Taxonomy" id="4911"/>
    <lineage>
        <taxon>Eukaryota</taxon>
        <taxon>Fungi</taxon>
        <taxon>Dikarya</taxon>
        <taxon>Ascomycota</taxon>
        <taxon>Saccharomycotina</taxon>
        <taxon>Saccharomycetes</taxon>
        <taxon>Saccharomycetales</taxon>
        <taxon>Saccharomycetaceae</taxon>
        <taxon>Kluyveromyces</taxon>
    </lineage>
</organism>
<feature type="compositionally biased region" description="Basic and acidic residues" evidence="1">
    <location>
        <begin position="336"/>
        <end position="371"/>
    </location>
</feature>
<dbReference type="EMBL" id="CP015057">
    <property type="protein sequence ID" value="QGN16123.1"/>
    <property type="molecule type" value="Genomic_DNA"/>
</dbReference>
<proteinExistence type="predicted"/>
<reference evidence="2 3" key="1">
    <citation type="submission" date="2016-03" db="EMBL/GenBank/DDBJ databases">
        <title>How can Kluyveromyces marxianus grow so fast - potential evolutionary course in Saccharomyces Complex revealed by comparative genomics.</title>
        <authorList>
            <person name="Mo W."/>
            <person name="Lu W."/>
            <person name="Yang X."/>
            <person name="Qi J."/>
            <person name="Lv H."/>
        </authorList>
    </citation>
    <scope>NUCLEOTIDE SEQUENCE [LARGE SCALE GENOMIC DNA]</scope>
    <source>
        <strain evidence="2 3">FIM1</strain>
    </source>
</reference>
<protein>
    <submittedName>
        <fullName evidence="2">Uncharacterized protein</fullName>
    </submittedName>
</protein>
<feature type="compositionally biased region" description="Basic and acidic residues" evidence="1">
    <location>
        <begin position="158"/>
        <end position="180"/>
    </location>
</feature>
<gene>
    <name evidence="2" type="ORF">FIM1_2824</name>
</gene>
<evidence type="ECO:0000313" key="2">
    <source>
        <dbReference type="EMBL" id="QGN16123.1"/>
    </source>
</evidence>
<feature type="compositionally biased region" description="Basic residues" evidence="1">
    <location>
        <begin position="389"/>
        <end position="402"/>
    </location>
</feature>
<feature type="compositionally biased region" description="Basic and acidic residues" evidence="1">
    <location>
        <begin position="282"/>
        <end position="299"/>
    </location>
</feature>
<feature type="compositionally biased region" description="Basic and acidic residues" evidence="1">
    <location>
        <begin position="114"/>
        <end position="138"/>
    </location>
</feature>
<feature type="region of interest" description="Disordered" evidence="1">
    <location>
        <begin position="18"/>
        <end position="180"/>
    </location>
</feature>
<name>A0ABX6EYF5_KLUMA</name>
<feature type="compositionally biased region" description="Basic residues" evidence="1">
    <location>
        <begin position="146"/>
        <end position="157"/>
    </location>
</feature>
<feature type="compositionally biased region" description="Polar residues" evidence="1">
    <location>
        <begin position="377"/>
        <end position="388"/>
    </location>
</feature>
<keyword evidence="3" id="KW-1185">Reference proteome</keyword>
<sequence>MTLLTDSSLLNFLLQDTSSEVSSQNKVPPCLSHLKAYSDDGSKESSPNSSVEALTRKNKKNKKTKKHNIKKESLDGLENDDIIKLLESSSIFPTAKAKSNRPMSESHNTKKTSSLKDKREKDEQKYTKLRELMGKKKDEDEETNRKKDKKKKKKKKKKEEEKRLSEGKQGKKDRGRNVQLEMDIHQEAVAGSAIGVSFSDATLISDEIYTRHADSLTALEAEEQLQDTEKLTQKEQELYGNHVEVEELKIHSKKTSVSTSLDDEAIENHTLKKDMVSQNKSRSNDWMKELIRQELEKNKITTSHKSKGKQRDLSSGLSSSKYSDEPQSSRKAHEKPKKEPNAEVDSRNASLERQERKKELKKDSIDKAGEKEDNENQPEMPSTEPSSKAQKRRKRGGKKHRKDTLMKGYSSNSKEVQT</sequence>
<dbReference type="Proteomes" id="UP000422736">
    <property type="component" value="Chromosome 4"/>
</dbReference>
<feature type="compositionally biased region" description="Polar residues" evidence="1">
    <location>
        <begin position="409"/>
        <end position="418"/>
    </location>
</feature>
<feature type="compositionally biased region" description="Basic and acidic residues" evidence="1">
    <location>
        <begin position="266"/>
        <end position="275"/>
    </location>
</feature>
<evidence type="ECO:0000256" key="1">
    <source>
        <dbReference type="SAM" id="MobiDB-lite"/>
    </source>
</evidence>
<accession>A0ABX6EYF5</accession>